<dbReference type="AlphaFoldDB" id="A0A6G9QPN8"/>
<geneLocation type="plasmid" evidence="1 2">
    <name>pPN3F2_2</name>
</geneLocation>
<organism evidence="1 2">
    <name type="scientific">Shewanella aestuarii</name>
    <dbReference type="NCBI Taxonomy" id="1028752"/>
    <lineage>
        <taxon>Bacteria</taxon>
        <taxon>Pseudomonadati</taxon>
        <taxon>Pseudomonadota</taxon>
        <taxon>Gammaproteobacteria</taxon>
        <taxon>Alteromonadales</taxon>
        <taxon>Shewanellaceae</taxon>
        <taxon>Shewanella</taxon>
    </lineage>
</organism>
<sequence length="980" mass="110705">MIIDKLFKFASSFRNEHAFNYLDLCHNTEANILVTDTGALVTVFKINGLQAIPGEKEWKNAANNLLSAFQTIFKSDGVTVQWVYEKDDNQTQRELIRHTRPSVDAMKAIGLDLMDIYQENIKVNRDWVCFESSHIAIWSDFRLIEPQLLKKRLNENATKAADIELFLSDVPNVFVAINELIVKHKSIVEEFMYNLGRAKILAKTLNSEDACNVIKVQYDKEASPLWKAQLIGELRHIKAPKNGEPNNDGSELFWTKLNEQIASKPFEYKNAGQLQIGQMLYKSGMIETFPITVKPFRSLVESIDSNLPFRISFKIMSGKGFDWSLRQNLLAFTSFLSSDNSRVQAEMHNLEQMSETDPFVRFAVSFTTWAKEPETLMYNYSRLDQAIQGWGVSQTLEDKSDEMELYTDTVIAGKAKTSATQTYVPISECIKFMPIDRTANIWDKGFLLFRTLQGVCFPWTPISPIMKPSIELYIARSRQGKSVLSNSILAALTLSPGNKILPLAATIDVGPSSIGIHKMIRDRLPDSEKHKVITYVLSLEGDDYINPFEKNPCLDTLFMHQRAFVAGFLLLLSQNSRGEMHENMEGYVDALIEEVYQYKASEGATAYNAGILPEVDQWIAENDFKLYEDTKWVEIEKALGDANEWKLAQECCVLSSPVLNDFVTVANQSGSLLRMYGDSNDPSSPKKEFVLRMTESAKKYPIFTSHSTLNFRAARLRSIDLQNVITKDEIIGPRQNGIMFMLALYLGSGDFFMNPDCLKAVDAKYLDHYKQVVKEIRSSPCRLFMDEFHQCSGLRQTVVNVERYMREGGKWGINSALASQEAGDFTPTMIRQATSYFFLGGNSIEAVKALKDQFSLSHSDFTVLTDNTVHGPKKGGSSLLYVYKTNEGQFSQVLKFPVGPQMLWANSSNPDDLIIKDEINAKIGSNRGLSLLGELYNGGTAESEIQRRRSDENTVSKDIVKDVIDEILEVAARRGIPFLT</sequence>
<dbReference type="Gene3D" id="3.40.50.300">
    <property type="entry name" value="P-loop containing nucleotide triphosphate hydrolases"/>
    <property type="match status" value="1"/>
</dbReference>
<keyword evidence="1" id="KW-0614">Plasmid</keyword>
<evidence type="ECO:0000313" key="2">
    <source>
        <dbReference type="Proteomes" id="UP000502608"/>
    </source>
</evidence>
<protein>
    <recommendedName>
        <fullName evidence="3">ATP-binding protein</fullName>
    </recommendedName>
</protein>
<evidence type="ECO:0000313" key="1">
    <source>
        <dbReference type="EMBL" id="QIR16526.1"/>
    </source>
</evidence>
<reference evidence="1 2" key="1">
    <citation type="submission" date="2020-03" db="EMBL/GenBank/DDBJ databases">
        <title>Complete genome sequence of Shewanella sp.</title>
        <authorList>
            <person name="Kim Y.-S."/>
            <person name="Kim S.-J."/>
            <person name="Jung H.-K."/>
            <person name="Kim K.-H."/>
        </authorList>
    </citation>
    <scope>NUCLEOTIDE SEQUENCE [LARGE SCALE GENOMIC DNA]</scope>
    <source>
        <strain evidence="1 2">PN3F2</strain>
        <plasmid evidence="1 2">pPN3F2_2</plasmid>
    </source>
</reference>
<gene>
    <name evidence="1" type="ORF">HBH39_18795</name>
</gene>
<accession>A0A6G9QPN8</accession>
<proteinExistence type="predicted"/>
<dbReference type="RefSeq" id="WP_167680354.1">
    <property type="nucleotide sequence ID" value="NZ_CP050315.1"/>
</dbReference>
<dbReference type="Proteomes" id="UP000502608">
    <property type="component" value="Plasmid pPN3F2_2"/>
</dbReference>
<dbReference type="EMBL" id="CP050315">
    <property type="protein sequence ID" value="QIR16526.1"/>
    <property type="molecule type" value="Genomic_DNA"/>
</dbReference>
<dbReference type="InterPro" id="IPR027417">
    <property type="entry name" value="P-loop_NTPase"/>
</dbReference>
<dbReference type="KEGG" id="saes:HBH39_18795"/>
<keyword evidence="2" id="KW-1185">Reference proteome</keyword>
<evidence type="ECO:0008006" key="3">
    <source>
        <dbReference type="Google" id="ProtNLM"/>
    </source>
</evidence>
<name>A0A6G9QPN8_9GAMM</name>